<dbReference type="InterPro" id="IPR003400">
    <property type="entry name" value="ExbD"/>
</dbReference>
<evidence type="ECO:0000256" key="3">
    <source>
        <dbReference type="ARBA" id="ARBA00022475"/>
    </source>
</evidence>
<dbReference type="AlphaFoldDB" id="A0A4R8DNA5"/>
<evidence type="ECO:0000256" key="4">
    <source>
        <dbReference type="ARBA" id="ARBA00022692"/>
    </source>
</evidence>
<evidence type="ECO:0000256" key="5">
    <source>
        <dbReference type="ARBA" id="ARBA00022989"/>
    </source>
</evidence>
<dbReference type="Proteomes" id="UP000294498">
    <property type="component" value="Unassembled WGS sequence"/>
</dbReference>
<protein>
    <submittedName>
        <fullName evidence="8">Outer membrane transport energization protein ExbD</fullName>
    </submittedName>
</protein>
<dbReference type="PANTHER" id="PTHR30558:SF3">
    <property type="entry name" value="BIOPOLYMER TRANSPORT PROTEIN EXBD-RELATED"/>
    <property type="match status" value="1"/>
</dbReference>
<dbReference type="PANTHER" id="PTHR30558">
    <property type="entry name" value="EXBD MEMBRANE COMPONENT OF PMF-DRIVEN MACROMOLECULE IMPORT SYSTEM"/>
    <property type="match status" value="1"/>
</dbReference>
<keyword evidence="5" id="KW-1133">Transmembrane helix</keyword>
<dbReference type="GO" id="GO:0022857">
    <property type="term" value="F:transmembrane transporter activity"/>
    <property type="evidence" value="ECO:0007669"/>
    <property type="project" value="InterPro"/>
</dbReference>
<comment type="caution">
    <text evidence="8">The sequence shown here is derived from an EMBL/GenBank/DDBJ whole genome shotgun (WGS) entry which is preliminary data.</text>
</comment>
<keyword evidence="4 7" id="KW-0812">Transmembrane</keyword>
<dbReference type="Pfam" id="PF02472">
    <property type="entry name" value="ExbD"/>
    <property type="match status" value="1"/>
</dbReference>
<dbReference type="RefSeq" id="WP_133989838.1">
    <property type="nucleotide sequence ID" value="NZ_SODV01000001.1"/>
</dbReference>
<organism evidence="8 9">
    <name type="scientific">Dinghuibacter silviterrae</name>
    <dbReference type="NCBI Taxonomy" id="1539049"/>
    <lineage>
        <taxon>Bacteria</taxon>
        <taxon>Pseudomonadati</taxon>
        <taxon>Bacteroidota</taxon>
        <taxon>Chitinophagia</taxon>
        <taxon>Chitinophagales</taxon>
        <taxon>Chitinophagaceae</taxon>
        <taxon>Dinghuibacter</taxon>
    </lineage>
</organism>
<keyword evidence="7" id="KW-0813">Transport</keyword>
<proteinExistence type="inferred from homology"/>
<evidence type="ECO:0000256" key="2">
    <source>
        <dbReference type="ARBA" id="ARBA00005811"/>
    </source>
</evidence>
<keyword evidence="3" id="KW-1003">Cell membrane</keyword>
<comment type="similarity">
    <text evidence="2 7">Belongs to the ExbD/TolR family.</text>
</comment>
<comment type="subcellular location">
    <subcellularLocation>
        <location evidence="1">Cell membrane</location>
        <topology evidence="1">Single-pass membrane protein</topology>
    </subcellularLocation>
    <subcellularLocation>
        <location evidence="7">Cell membrane</location>
        <topology evidence="7">Single-pass type II membrane protein</topology>
    </subcellularLocation>
</comment>
<evidence type="ECO:0000313" key="8">
    <source>
        <dbReference type="EMBL" id="TDW99278.1"/>
    </source>
</evidence>
<gene>
    <name evidence="8" type="ORF">EDB95_0287</name>
</gene>
<evidence type="ECO:0000256" key="6">
    <source>
        <dbReference type="ARBA" id="ARBA00023136"/>
    </source>
</evidence>
<evidence type="ECO:0000313" key="9">
    <source>
        <dbReference type="Proteomes" id="UP000294498"/>
    </source>
</evidence>
<dbReference type="GO" id="GO:0005886">
    <property type="term" value="C:plasma membrane"/>
    <property type="evidence" value="ECO:0007669"/>
    <property type="project" value="UniProtKB-SubCell"/>
</dbReference>
<keyword evidence="7" id="KW-0653">Protein transport</keyword>
<evidence type="ECO:0000256" key="7">
    <source>
        <dbReference type="RuleBase" id="RU003879"/>
    </source>
</evidence>
<dbReference type="EMBL" id="SODV01000001">
    <property type="protein sequence ID" value="TDW99278.1"/>
    <property type="molecule type" value="Genomic_DNA"/>
</dbReference>
<reference evidence="8 9" key="1">
    <citation type="submission" date="2019-03" db="EMBL/GenBank/DDBJ databases">
        <title>Genomic Encyclopedia of Type Strains, Phase IV (KMG-IV): sequencing the most valuable type-strain genomes for metagenomic binning, comparative biology and taxonomic classification.</title>
        <authorList>
            <person name="Goeker M."/>
        </authorList>
    </citation>
    <scope>NUCLEOTIDE SEQUENCE [LARGE SCALE GENOMIC DNA]</scope>
    <source>
        <strain evidence="8 9">DSM 100059</strain>
    </source>
</reference>
<accession>A0A4R8DNA5</accession>
<evidence type="ECO:0000256" key="1">
    <source>
        <dbReference type="ARBA" id="ARBA00004162"/>
    </source>
</evidence>
<keyword evidence="6" id="KW-0472">Membrane</keyword>
<name>A0A4R8DNA5_9BACT</name>
<dbReference type="OrthoDB" id="9793581at2"/>
<dbReference type="GO" id="GO:0015031">
    <property type="term" value="P:protein transport"/>
    <property type="evidence" value="ECO:0007669"/>
    <property type="project" value="UniProtKB-KW"/>
</dbReference>
<sequence>MPRVKIPRKSTTVDMTAMCDVAFLLLTFFMLATKFKPDDVVKVAPPSSVSSDDVPDKNAFQVMFDKDGKVFFSYNDDENLGPLIDVVSTQQNLGLSPAEKKNLAHILAAGGGLGMPFAELKQVLDLDPDSYKAFKQPGIPAIDSAHNELRTWVTCLLQANGGRTPDNVLIKGDNGAKYPAFKEVIRAFTDNKVFHFKLVTAMADAPPGTALWDERHKK</sequence>
<keyword evidence="9" id="KW-1185">Reference proteome</keyword>